<keyword evidence="2" id="KW-0238">DNA-binding</keyword>
<organism evidence="2">
    <name type="scientific">Muribaculaceae bacterium Z82</name>
    <dbReference type="NCBI Taxonomy" id="2304548"/>
    <lineage>
        <taxon>Bacteria</taxon>
        <taxon>Pseudomonadati</taxon>
        <taxon>Bacteroidota</taxon>
        <taxon>Bacteroidia</taxon>
        <taxon>Bacteroidales</taxon>
        <taxon>Muribaculaceae</taxon>
    </lineage>
</organism>
<dbReference type="GO" id="GO:0003677">
    <property type="term" value="F:DNA binding"/>
    <property type="evidence" value="ECO:0007669"/>
    <property type="project" value="UniProtKB-KW"/>
</dbReference>
<accession>A0A7C9K9V5</accession>
<gene>
    <name evidence="2" type="ORF">D1639_02355</name>
</gene>
<protein>
    <submittedName>
        <fullName evidence="2">DNA-binding protein</fullName>
    </submittedName>
</protein>
<sequence length="69" mass="7599">MSEMVDAKEAAKIAGVTSARMRQLAISGELGARKFGNAWAFDLDDVIAYRDSPRLVGRPKKKTDEDQQS</sequence>
<reference evidence="2" key="1">
    <citation type="submission" date="2018-08" db="EMBL/GenBank/DDBJ databases">
        <title>Murine metabolic-syndrome-specific gut microbial biobank.</title>
        <authorList>
            <person name="Liu C."/>
        </authorList>
    </citation>
    <scope>NUCLEOTIDE SEQUENCE [LARGE SCALE GENOMIC DNA]</scope>
    <source>
        <strain evidence="2">Z82</strain>
    </source>
</reference>
<feature type="domain" description="Helix-turn-helix" evidence="1">
    <location>
        <begin position="6"/>
        <end position="50"/>
    </location>
</feature>
<dbReference type="AlphaFoldDB" id="A0A7C9K9V5"/>
<comment type="caution">
    <text evidence="2">The sequence shown here is derived from an EMBL/GenBank/DDBJ whole genome shotgun (WGS) entry which is preliminary data.</text>
</comment>
<evidence type="ECO:0000259" key="1">
    <source>
        <dbReference type="Pfam" id="PF12728"/>
    </source>
</evidence>
<name>A0A7C9K9V5_9BACT</name>
<dbReference type="Pfam" id="PF12728">
    <property type="entry name" value="HTH_17"/>
    <property type="match status" value="1"/>
</dbReference>
<proteinExistence type="predicted"/>
<dbReference type="EMBL" id="QWKH01000008">
    <property type="protein sequence ID" value="NBI33893.1"/>
    <property type="molecule type" value="Genomic_DNA"/>
</dbReference>
<evidence type="ECO:0000313" key="2">
    <source>
        <dbReference type="EMBL" id="NBI33893.1"/>
    </source>
</evidence>
<dbReference type="InterPro" id="IPR041657">
    <property type="entry name" value="HTH_17"/>
</dbReference>